<dbReference type="AlphaFoldDB" id="A0AA41U8Y7"/>
<dbReference type="RefSeq" id="WP_236091039.1">
    <property type="nucleotide sequence ID" value="NZ_JAKGSG010000056.1"/>
</dbReference>
<evidence type="ECO:0000313" key="1">
    <source>
        <dbReference type="EMBL" id="MCF4123226.1"/>
    </source>
</evidence>
<dbReference type="Proteomes" id="UP001165405">
    <property type="component" value="Unassembled WGS sequence"/>
</dbReference>
<dbReference type="EMBL" id="JAKGSG010000056">
    <property type="protein sequence ID" value="MCF4123226.1"/>
    <property type="molecule type" value="Genomic_DNA"/>
</dbReference>
<reference evidence="1" key="1">
    <citation type="submission" date="2022-01" db="EMBL/GenBank/DDBJ databases">
        <title>Antribacter sp. nov., isolated from Guizhou of China.</title>
        <authorList>
            <person name="Chengliang C."/>
            <person name="Ya Z."/>
        </authorList>
    </citation>
    <scope>NUCLEOTIDE SEQUENCE</scope>
    <source>
        <strain evidence="1">KLBMP 9083</strain>
    </source>
</reference>
<gene>
    <name evidence="1" type="ORF">L1785_19840</name>
</gene>
<evidence type="ECO:0000313" key="2">
    <source>
        <dbReference type="Proteomes" id="UP001165405"/>
    </source>
</evidence>
<sequence>MARETTRRVNRQVVEALEAAQIAGERSSEAWLALMTHLAEVGVVTRLHDDLWADAASLQSRLDTFRDQVNARLRTERDGEGR</sequence>
<accession>A0AA41U8Y7</accession>
<keyword evidence="2" id="KW-1185">Reference proteome</keyword>
<protein>
    <submittedName>
        <fullName evidence="1">Uncharacterized protein</fullName>
    </submittedName>
</protein>
<comment type="caution">
    <text evidence="1">The sequence shown here is derived from an EMBL/GenBank/DDBJ whole genome shotgun (WGS) entry which is preliminary data.</text>
</comment>
<organism evidence="1 2">
    <name type="scientific">Antribacter soli</name>
    <dbReference type="NCBI Taxonomy" id="2910976"/>
    <lineage>
        <taxon>Bacteria</taxon>
        <taxon>Bacillati</taxon>
        <taxon>Actinomycetota</taxon>
        <taxon>Actinomycetes</taxon>
        <taxon>Micrococcales</taxon>
        <taxon>Promicromonosporaceae</taxon>
        <taxon>Antribacter</taxon>
    </lineage>
</organism>
<proteinExistence type="predicted"/>
<name>A0AA41U8Y7_9MICO</name>